<protein>
    <submittedName>
        <fullName evidence="2">Uncharacterized protein</fullName>
    </submittedName>
</protein>
<keyword evidence="3" id="KW-1185">Reference proteome</keyword>
<sequence>MPCEDLARLLIALFRECGSWYGMQSGDQCGGQRPSEEKKTDPLNQRMSSKRDERCTIGGSKRSTSQRRIPPTPRPPSTCSPVPSTLPGLTPQVDVARLALRTQQMHPNRDQSSGHLEPGHEAVL</sequence>
<accession>A0A6B0RX45</accession>
<feature type="compositionally biased region" description="Polar residues" evidence="1">
    <location>
        <begin position="101"/>
        <end position="114"/>
    </location>
</feature>
<comment type="caution">
    <text evidence="2">The sequence shown here is derived from an EMBL/GenBank/DDBJ whole genome shotgun (WGS) entry which is preliminary data.</text>
</comment>
<dbReference type="Proteomes" id="UP000322234">
    <property type="component" value="Unassembled WGS sequence"/>
</dbReference>
<feature type="region of interest" description="Disordered" evidence="1">
    <location>
        <begin position="24"/>
        <end position="124"/>
    </location>
</feature>
<proteinExistence type="predicted"/>
<organism evidence="2 3">
    <name type="scientific">Bos mutus</name>
    <name type="common">wild yak</name>
    <dbReference type="NCBI Taxonomy" id="72004"/>
    <lineage>
        <taxon>Eukaryota</taxon>
        <taxon>Metazoa</taxon>
        <taxon>Chordata</taxon>
        <taxon>Craniata</taxon>
        <taxon>Vertebrata</taxon>
        <taxon>Euteleostomi</taxon>
        <taxon>Mammalia</taxon>
        <taxon>Eutheria</taxon>
        <taxon>Laurasiatheria</taxon>
        <taxon>Artiodactyla</taxon>
        <taxon>Ruminantia</taxon>
        <taxon>Pecora</taxon>
        <taxon>Bovidae</taxon>
        <taxon>Bovinae</taxon>
        <taxon>Bos</taxon>
    </lineage>
</organism>
<reference evidence="2" key="1">
    <citation type="submission" date="2019-10" db="EMBL/GenBank/DDBJ databases">
        <title>The sequence and de novo assembly of the wild yak genome.</title>
        <authorList>
            <person name="Liu Y."/>
        </authorList>
    </citation>
    <scope>NUCLEOTIDE SEQUENCE [LARGE SCALE GENOMIC DNA]</scope>
    <source>
        <strain evidence="2">WY2019</strain>
    </source>
</reference>
<evidence type="ECO:0000313" key="3">
    <source>
        <dbReference type="Proteomes" id="UP000322234"/>
    </source>
</evidence>
<dbReference type="AlphaFoldDB" id="A0A6B0RX45"/>
<evidence type="ECO:0000256" key="1">
    <source>
        <dbReference type="SAM" id="MobiDB-lite"/>
    </source>
</evidence>
<name>A0A6B0RX45_9CETA</name>
<dbReference type="EMBL" id="VBQZ03000109">
    <property type="protein sequence ID" value="MXQ94395.1"/>
    <property type="molecule type" value="Genomic_DNA"/>
</dbReference>
<evidence type="ECO:0000313" key="2">
    <source>
        <dbReference type="EMBL" id="MXQ94395.1"/>
    </source>
</evidence>
<gene>
    <name evidence="2" type="ORF">E5288_WYG001183</name>
</gene>